<dbReference type="SMART" id="SM00829">
    <property type="entry name" value="PKS_ER"/>
    <property type="match status" value="1"/>
</dbReference>
<dbReference type="AlphaFoldDB" id="F2L6A3"/>
<dbReference type="PANTHER" id="PTHR43482:SF1">
    <property type="entry name" value="PROTEIN AST1-RELATED"/>
    <property type="match status" value="1"/>
</dbReference>
<dbReference type="Pfam" id="PF00107">
    <property type="entry name" value="ADH_zinc_N"/>
    <property type="match status" value="1"/>
</dbReference>
<dbReference type="Proteomes" id="UP000008138">
    <property type="component" value="Chromosome"/>
</dbReference>
<dbReference type="SUPFAM" id="SSF50129">
    <property type="entry name" value="GroES-like"/>
    <property type="match status" value="1"/>
</dbReference>
<evidence type="ECO:0000313" key="2">
    <source>
        <dbReference type="EMBL" id="AEA12499.1"/>
    </source>
</evidence>
<protein>
    <submittedName>
        <fullName evidence="2">Alcohol dehydrogenase</fullName>
    </submittedName>
</protein>
<dbReference type="GeneID" id="10360548"/>
<dbReference type="InterPro" id="IPR013149">
    <property type="entry name" value="ADH-like_C"/>
</dbReference>
<feature type="domain" description="Enoyl reductase (ER)" evidence="1">
    <location>
        <begin position="10"/>
        <end position="329"/>
    </location>
</feature>
<dbReference type="HOGENOM" id="CLU_026673_3_4_2"/>
<dbReference type="Gene3D" id="3.90.180.10">
    <property type="entry name" value="Medium-chain alcohol dehydrogenases, catalytic domain"/>
    <property type="match status" value="1"/>
</dbReference>
<reference key="2">
    <citation type="submission" date="2011-03" db="EMBL/GenBank/DDBJ databases">
        <title>Complete genome sequence of the thermoacidophilic crenarchaeon Thermoproteus uzoniensis 768-20.</title>
        <authorList>
            <person name="Mardanov A.V."/>
            <person name="Gumerov V.M."/>
            <person name="Beletsky A.V."/>
            <person name="Prokofeva M.I."/>
            <person name="Bonch-Osmolovskaya E.A."/>
            <person name="Ravin N.V."/>
            <person name="Skryabin K.G."/>
        </authorList>
    </citation>
    <scope>NUCLEOTIDE SEQUENCE</scope>
    <source>
        <strain>768-20</strain>
    </source>
</reference>
<evidence type="ECO:0000259" key="1">
    <source>
        <dbReference type="SMART" id="SM00829"/>
    </source>
</evidence>
<dbReference type="GO" id="GO:0016491">
    <property type="term" value="F:oxidoreductase activity"/>
    <property type="evidence" value="ECO:0007669"/>
    <property type="project" value="InterPro"/>
</dbReference>
<dbReference type="KEGG" id="tuz:TUZN_1018"/>
<dbReference type="OrthoDB" id="8709at2157"/>
<organism evidence="2 3">
    <name type="scientific">Thermoproteus uzoniensis (strain 768-20)</name>
    <dbReference type="NCBI Taxonomy" id="999630"/>
    <lineage>
        <taxon>Archaea</taxon>
        <taxon>Thermoproteota</taxon>
        <taxon>Thermoprotei</taxon>
        <taxon>Thermoproteales</taxon>
        <taxon>Thermoproteaceae</taxon>
        <taxon>Thermoproteus</taxon>
    </lineage>
</organism>
<proteinExistence type="predicted"/>
<dbReference type="InterPro" id="IPR011032">
    <property type="entry name" value="GroES-like_sf"/>
</dbReference>
<reference evidence="2 3" key="1">
    <citation type="journal article" date="2011" name="J. Bacteriol.">
        <title>Complete genome sequence of the thermoacidophilic crenarchaeon Thermoproteus uzoniensis 768-20.</title>
        <authorList>
            <person name="Mardanov A.V."/>
            <person name="Gumerov V.M."/>
            <person name="Beletsky A.V."/>
            <person name="Prokofeva M.I."/>
            <person name="Bonch-Osmolovskaya E.A."/>
            <person name="Ravin N.V."/>
            <person name="Skryabin K.G."/>
        </authorList>
    </citation>
    <scope>NUCLEOTIDE SEQUENCE [LARGE SCALE GENOMIC DNA]</scope>
    <source>
        <strain evidence="2 3">768-20</strain>
    </source>
</reference>
<dbReference type="PANTHER" id="PTHR43482">
    <property type="entry name" value="PROTEIN AST1-RELATED"/>
    <property type="match status" value="1"/>
</dbReference>
<dbReference type="InterPro" id="IPR020843">
    <property type="entry name" value="ER"/>
</dbReference>
<dbReference type="InterPro" id="IPR036291">
    <property type="entry name" value="NAD(P)-bd_dom_sf"/>
</dbReference>
<dbReference type="Pfam" id="PF08240">
    <property type="entry name" value="ADH_N"/>
    <property type="match status" value="1"/>
</dbReference>
<sequence length="331" mass="34781">MRAAVFPAPGLENLKIEDVPVPRPGPGEVLIRVAYVGVNPLDYNVVAGAVKASPMPHIPGSEFAGVVEEVGPGVSSPQRGDAVVVYNRLYCGHCRYCLSGETQMCEITGGAIIGVSTQGAMAEYAVAPAKNVEPTRADLRDAATLPIGALTAFNMARRASIRPGERVAVVGATGNVGTYLIQFAKLLGGEVYAVTRRKERAGSVLRALGADHVVAPEEAREAAPFDVVLDPTGAGSWELSFSLLGRGGRYVTAGALTGSEVRLDLRRLYGMQISVIGATGGTRGDFRLVVRLLEASKIKAAIHGVYPLADVKRALEELRSADRVGKILVAP</sequence>
<dbReference type="InterPro" id="IPR013154">
    <property type="entry name" value="ADH-like_N"/>
</dbReference>
<dbReference type="Gene3D" id="3.40.50.720">
    <property type="entry name" value="NAD(P)-binding Rossmann-like Domain"/>
    <property type="match status" value="1"/>
</dbReference>
<evidence type="ECO:0000313" key="3">
    <source>
        <dbReference type="Proteomes" id="UP000008138"/>
    </source>
</evidence>
<dbReference type="STRING" id="999630.TUZN_1018"/>
<dbReference type="EMBL" id="CP002590">
    <property type="protein sequence ID" value="AEA12499.1"/>
    <property type="molecule type" value="Genomic_DNA"/>
</dbReference>
<dbReference type="RefSeq" id="WP_013679835.1">
    <property type="nucleotide sequence ID" value="NC_015315.1"/>
</dbReference>
<dbReference type="SUPFAM" id="SSF51735">
    <property type="entry name" value="NAD(P)-binding Rossmann-fold domains"/>
    <property type="match status" value="1"/>
</dbReference>
<accession>F2L6A3</accession>
<name>F2L6A3_THEU7</name>
<gene>
    <name evidence="2" type="ordered locus">TUZN_1018</name>
</gene>
<keyword evidence="3" id="KW-1185">Reference proteome</keyword>
<dbReference type="eggNOG" id="arCOG01458">
    <property type="taxonomic scope" value="Archaea"/>
</dbReference>
<dbReference type="InterPro" id="IPR052585">
    <property type="entry name" value="Lipid_raft_assoc_Zn_ADH"/>
</dbReference>